<organism evidence="2 3">
    <name type="scientific">Nitrosomonas oligotropha</name>
    <dbReference type="NCBI Taxonomy" id="42354"/>
    <lineage>
        <taxon>Bacteria</taxon>
        <taxon>Pseudomonadati</taxon>
        <taxon>Pseudomonadota</taxon>
        <taxon>Betaproteobacteria</taxon>
        <taxon>Nitrosomonadales</taxon>
        <taxon>Nitrosomonadaceae</taxon>
        <taxon>Nitrosomonas</taxon>
    </lineage>
</organism>
<comment type="caution">
    <text evidence="2">The sequence shown here is derived from an EMBL/GenBank/DDBJ whole genome shotgun (WGS) entry which is preliminary data.</text>
</comment>
<dbReference type="EMBL" id="SSFX01000086">
    <property type="protein sequence ID" value="TXI27049.1"/>
    <property type="molecule type" value="Genomic_DNA"/>
</dbReference>
<evidence type="ECO:0000256" key="1">
    <source>
        <dbReference type="SAM" id="MobiDB-lite"/>
    </source>
</evidence>
<reference evidence="2 3" key="1">
    <citation type="submission" date="2018-09" db="EMBL/GenBank/DDBJ databases">
        <title>Metagenome Assembled Genomes from an Advanced Water Purification Facility.</title>
        <authorList>
            <person name="Stamps B.W."/>
            <person name="Spear J.R."/>
        </authorList>
    </citation>
    <scope>NUCLEOTIDE SEQUENCE [LARGE SCALE GENOMIC DNA]</scope>
    <source>
        <strain evidence="2">Bin_54_1</strain>
    </source>
</reference>
<dbReference type="AlphaFoldDB" id="A0A5C7VPU1"/>
<name>A0A5C7VPU1_9PROT</name>
<proteinExistence type="predicted"/>
<gene>
    <name evidence="2" type="ORF">E6Q60_10795</name>
</gene>
<protein>
    <recommendedName>
        <fullName evidence="4">YD repeat-containing protein</fullName>
    </recommendedName>
</protein>
<dbReference type="Proteomes" id="UP000321055">
    <property type="component" value="Unassembled WGS sequence"/>
</dbReference>
<accession>A0A5C7VPU1</accession>
<evidence type="ECO:0000313" key="2">
    <source>
        <dbReference type="EMBL" id="TXI27049.1"/>
    </source>
</evidence>
<evidence type="ECO:0000313" key="3">
    <source>
        <dbReference type="Proteomes" id="UP000321055"/>
    </source>
</evidence>
<feature type="compositionally biased region" description="Basic and acidic residues" evidence="1">
    <location>
        <begin position="77"/>
        <end position="87"/>
    </location>
</feature>
<sequence>MRFATYTYDTQGRMVVTEHAGEVERYVSGYSTDGSHTHVTDPLGSQYTHNFQTILGAMGNRTKEERFDSGNNLAKTQQREYDALNRL</sequence>
<feature type="region of interest" description="Disordered" evidence="1">
    <location>
        <begin position="64"/>
        <end position="87"/>
    </location>
</feature>
<evidence type="ECO:0008006" key="4">
    <source>
        <dbReference type="Google" id="ProtNLM"/>
    </source>
</evidence>